<dbReference type="EMBL" id="GBXM01055694">
    <property type="protein sequence ID" value="JAH52883.1"/>
    <property type="molecule type" value="Transcribed_RNA"/>
</dbReference>
<protein>
    <submittedName>
        <fullName evidence="1">Uncharacterized protein</fullName>
    </submittedName>
</protein>
<name>A0A0E9TJI2_ANGAN</name>
<proteinExistence type="predicted"/>
<accession>A0A0E9TJI2</accession>
<reference evidence="1" key="1">
    <citation type="submission" date="2014-11" db="EMBL/GenBank/DDBJ databases">
        <authorList>
            <person name="Amaro Gonzalez C."/>
        </authorList>
    </citation>
    <scope>NUCLEOTIDE SEQUENCE</scope>
</reference>
<reference evidence="1" key="2">
    <citation type="journal article" date="2015" name="Fish Shellfish Immunol.">
        <title>Early steps in the European eel (Anguilla anguilla)-Vibrio vulnificus interaction in the gills: Role of the RtxA13 toxin.</title>
        <authorList>
            <person name="Callol A."/>
            <person name="Pajuelo D."/>
            <person name="Ebbesson L."/>
            <person name="Teles M."/>
            <person name="MacKenzie S."/>
            <person name="Amaro C."/>
        </authorList>
    </citation>
    <scope>NUCLEOTIDE SEQUENCE</scope>
</reference>
<dbReference type="AlphaFoldDB" id="A0A0E9TJI2"/>
<organism evidence="1">
    <name type="scientific">Anguilla anguilla</name>
    <name type="common">European freshwater eel</name>
    <name type="synonym">Muraena anguilla</name>
    <dbReference type="NCBI Taxonomy" id="7936"/>
    <lineage>
        <taxon>Eukaryota</taxon>
        <taxon>Metazoa</taxon>
        <taxon>Chordata</taxon>
        <taxon>Craniata</taxon>
        <taxon>Vertebrata</taxon>
        <taxon>Euteleostomi</taxon>
        <taxon>Actinopterygii</taxon>
        <taxon>Neopterygii</taxon>
        <taxon>Teleostei</taxon>
        <taxon>Anguilliformes</taxon>
        <taxon>Anguillidae</taxon>
        <taxon>Anguilla</taxon>
    </lineage>
</organism>
<dbReference type="EMBL" id="GBXM01055091">
    <property type="protein sequence ID" value="JAH53486.1"/>
    <property type="molecule type" value="Transcribed_RNA"/>
</dbReference>
<evidence type="ECO:0000313" key="1">
    <source>
        <dbReference type="EMBL" id="JAH52883.1"/>
    </source>
</evidence>
<sequence length="20" mass="2224">MHSRVASLSNVVIHSLCEQL</sequence>